<evidence type="ECO:0000256" key="5">
    <source>
        <dbReference type="PROSITE-ProRule" id="PRU00335"/>
    </source>
</evidence>
<evidence type="ECO:0000256" key="1">
    <source>
        <dbReference type="ARBA" id="ARBA00022491"/>
    </source>
</evidence>
<dbReference type="InterPro" id="IPR009057">
    <property type="entry name" value="Homeodomain-like_sf"/>
</dbReference>
<evidence type="ECO:0000313" key="7">
    <source>
        <dbReference type="EMBL" id="MCP2260859.1"/>
    </source>
</evidence>
<evidence type="ECO:0000256" key="4">
    <source>
        <dbReference type="ARBA" id="ARBA00023163"/>
    </source>
</evidence>
<keyword evidence="4" id="KW-0804">Transcription</keyword>
<comment type="caution">
    <text evidence="7">The sequence shown here is derived from an EMBL/GenBank/DDBJ whole genome shotgun (WGS) entry which is preliminary data.</text>
</comment>
<keyword evidence="3 5" id="KW-0238">DNA-binding</keyword>
<sequence>MPKVVDHEERRKELAEAVWRIVLRDGVEHASVRTVAAEAGWSTGSLRHYFPTQDALLRFAAELSADKVVARLRQSLNEERGPRLVMRTVGLELLPLDEQRRAEIAVWLAFVDRARVDASLRAIERRINGEAVENYEKIFAWARDIRALRPGLEPRREARAFQALVDGLAVHALLRPHQYDNDVIVAILDDHLDRVFTEQDPEARGTAAGH</sequence>
<dbReference type="InterPro" id="IPR001647">
    <property type="entry name" value="HTH_TetR"/>
</dbReference>
<dbReference type="SUPFAM" id="SSF46689">
    <property type="entry name" value="Homeodomain-like"/>
    <property type="match status" value="1"/>
</dbReference>
<reference evidence="7 8" key="1">
    <citation type="submission" date="2022-06" db="EMBL/GenBank/DDBJ databases">
        <title>Genomic Encyclopedia of Archaeal and Bacterial Type Strains, Phase II (KMG-II): from individual species to whole genera.</title>
        <authorList>
            <person name="Goeker M."/>
        </authorList>
    </citation>
    <scope>NUCLEOTIDE SEQUENCE [LARGE SCALE GENOMIC DNA]</scope>
    <source>
        <strain evidence="7 8">DSM 40477</strain>
    </source>
</reference>
<dbReference type="Proteomes" id="UP001205311">
    <property type="component" value="Unassembled WGS sequence"/>
</dbReference>
<dbReference type="SUPFAM" id="SSF48498">
    <property type="entry name" value="Tetracyclin repressor-like, C-terminal domain"/>
    <property type="match status" value="1"/>
</dbReference>
<dbReference type="Pfam" id="PF13977">
    <property type="entry name" value="TetR_C_6"/>
    <property type="match status" value="1"/>
</dbReference>
<dbReference type="Gene3D" id="1.10.357.10">
    <property type="entry name" value="Tetracycline Repressor, domain 2"/>
    <property type="match status" value="1"/>
</dbReference>
<evidence type="ECO:0000256" key="2">
    <source>
        <dbReference type="ARBA" id="ARBA00023015"/>
    </source>
</evidence>
<evidence type="ECO:0000259" key="6">
    <source>
        <dbReference type="PROSITE" id="PS50977"/>
    </source>
</evidence>
<feature type="domain" description="HTH tetR-type" evidence="6">
    <location>
        <begin position="8"/>
        <end position="68"/>
    </location>
</feature>
<accession>A0ABT1HZD3</accession>
<dbReference type="PANTHER" id="PTHR47506:SF6">
    <property type="entry name" value="HTH-TYPE TRANSCRIPTIONAL REPRESSOR NEMR"/>
    <property type="match status" value="1"/>
</dbReference>
<dbReference type="Pfam" id="PF00440">
    <property type="entry name" value="TetR_N"/>
    <property type="match status" value="1"/>
</dbReference>
<feature type="DNA-binding region" description="H-T-H motif" evidence="5">
    <location>
        <begin position="31"/>
        <end position="50"/>
    </location>
</feature>
<protein>
    <submittedName>
        <fullName evidence="7">Transcriptional regulator, TetR family</fullName>
    </submittedName>
</protein>
<evidence type="ECO:0000256" key="3">
    <source>
        <dbReference type="ARBA" id="ARBA00023125"/>
    </source>
</evidence>
<dbReference type="InterPro" id="IPR036271">
    <property type="entry name" value="Tet_transcr_reg_TetR-rel_C_sf"/>
</dbReference>
<keyword evidence="8" id="KW-1185">Reference proteome</keyword>
<name>A0ABT1HZD3_STRSD</name>
<dbReference type="PANTHER" id="PTHR47506">
    <property type="entry name" value="TRANSCRIPTIONAL REGULATORY PROTEIN"/>
    <property type="match status" value="1"/>
</dbReference>
<keyword evidence="1" id="KW-0678">Repressor</keyword>
<dbReference type="RefSeq" id="WP_253671700.1">
    <property type="nucleotide sequence ID" value="NZ_JAMTCP010000032.1"/>
</dbReference>
<gene>
    <name evidence="7" type="ORF">LX15_004579</name>
</gene>
<dbReference type="EMBL" id="JAMTCP010000032">
    <property type="protein sequence ID" value="MCP2260859.1"/>
    <property type="molecule type" value="Genomic_DNA"/>
</dbReference>
<organism evidence="7 8">
    <name type="scientific">Streptoalloteichus tenebrarius (strain ATCC 17920 / DSM 40477 / JCM 4838 / CBS 697.72 / NBRC 16177 / NCIMB 11028 / NRRL B-12390 / A12253. 1 / ISP 5477)</name>
    <name type="common">Streptomyces tenebrarius</name>
    <dbReference type="NCBI Taxonomy" id="1933"/>
    <lineage>
        <taxon>Bacteria</taxon>
        <taxon>Bacillati</taxon>
        <taxon>Actinomycetota</taxon>
        <taxon>Actinomycetes</taxon>
        <taxon>Pseudonocardiales</taxon>
        <taxon>Pseudonocardiaceae</taxon>
        <taxon>Streptoalloteichus</taxon>
    </lineage>
</organism>
<evidence type="ECO:0000313" key="8">
    <source>
        <dbReference type="Proteomes" id="UP001205311"/>
    </source>
</evidence>
<dbReference type="InterPro" id="IPR039538">
    <property type="entry name" value="BetI_C"/>
</dbReference>
<keyword evidence="2" id="KW-0805">Transcription regulation</keyword>
<proteinExistence type="predicted"/>
<dbReference type="PROSITE" id="PS50977">
    <property type="entry name" value="HTH_TETR_2"/>
    <property type="match status" value="1"/>
</dbReference>